<protein>
    <submittedName>
        <fullName evidence="1">Uncharacterized protein</fullName>
    </submittedName>
</protein>
<sequence>MASLSEKLEQVLGQFAAHGGERGVFSATVWPMNWREAAAFQEVYGLGEHASQIDYAVTQALELLHPDYAYEFQIGWMLWDPEAEDDLESQWVQRTRLVRVLGYGPEFDDGAYEQEGHIRIDFGSDAPFLQEGVALNPQAIRCLEENVRQLIGLIEAVEKESEASARLLWSELGETLAAKLLARLNRLQ</sequence>
<gene>
    <name evidence="1" type="ORF">CARN3_1303</name>
</gene>
<reference evidence="1" key="1">
    <citation type="submission" date="2009-10" db="EMBL/GenBank/DDBJ databases">
        <title>Diversity of trophic interactions inside an arsenic-rich microbial ecosystem.</title>
        <authorList>
            <person name="Bertin P.N."/>
            <person name="Heinrich-Salmeron A."/>
            <person name="Pelletier E."/>
            <person name="Goulhen-Chollet F."/>
            <person name="Arsene-Ploetze F."/>
            <person name="Gallien S."/>
            <person name="Calteau A."/>
            <person name="Vallenet D."/>
            <person name="Casiot C."/>
            <person name="Chane-Woon-Ming B."/>
            <person name="Giloteaux L."/>
            <person name="Barakat M."/>
            <person name="Bonnefoy V."/>
            <person name="Bruneel O."/>
            <person name="Chandler M."/>
            <person name="Cleiss J."/>
            <person name="Duran R."/>
            <person name="Elbaz-Poulichet F."/>
            <person name="Fonknechten N."/>
            <person name="Lauga B."/>
            <person name="Mornico D."/>
            <person name="Ortet P."/>
            <person name="Schaeffer C."/>
            <person name="Siguier P."/>
            <person name="Alexander Thil Smith A."/>
            <person name="Van Dorsselaer A."/>
            <person name="Weissenbach J."/>
            <person name="Medigue C."/>
            <person name="Le Paslier D."/>
        </authorList>
    </citation>
    <scope>NUCLEOTIDE SEQUENCE</scope>
</reference>
<accession>E6PZD1</accession>
<name>E6PZD1_9ZZZZ</name>
<proteinExistence type="predicted"/>
<evidence type="ECO:0000313" key="1">
    <source>
        <dbReference type="EMBL" id="CBI00290.1"/>
    </source>
</evidence>
<dbReference type="EMBL" id="CABN01000118">
    <property type="protein sequence ID" value="CBI00290.1"/>
    <property type="molecule type" value="Genomic_DNA"/>
</dbReference>
<comment type="caution">
    <text evidence="1">The sequence shown here is derived from an EMBL/GenBank/DDBJ whole genome shotgun (WGS) entry which is preliminary data.</text>
</comment>
<dbReference type="AlphaFoldDB" id="E6PZD1"/>
<organism evidence="1">
    <name type="scientific">mine drainage metagenome</name>
    <dbReference type="NCBI Taxonomy" id="410659"/>
    <lineage>
        <taxon>unclassified sequences</taxon>
        <taxon>metagenomes</taxon>
        <taxon>ecological metagenomes</taxon>
    </lineage>
</organism>